<evidence type="ECO:0000256" key="1">
    <source>
        <dbReference type="ARBA" id="ARBA00022670"/>
    </source>
</evidence>
<dbReference type="FunFam" id="3.10.10.10:FF:000007">
    <property type="entry name" value="Retrovirus-related Pol polyprotein from transposon 17.6-like Protein"/>
    <property type="match status" value="1"/>
</dbReference>
<comment type="caution">
    <text evidence="11">The sequence shown here is derived from an EMBL/GenBank/DDBJ whole genome shotgun (WGS) entry which is preliminary data.</text>
</comment>
<dbReference type="PROSITE" id="PS50878">
    <property type="entry name" value="RT_POL"/>
    <property type="match status" value="1"/>
</dbReference>
<keyword evidence="7 11" id="KW-0695">RNA-directed DNA polymerase</keyword>
<evidence type="ECO:0000259" key="9">
    <source>
        <dbReference type="PROSITE" id="PS50158"/>
    </source>
</evidence>
<keyword evidence="2" id="KW-0808">Transferase</keyword>
<dbReference type="PANTHER" id="PTHR24559">
    <property type="entry name" value="TRANSPOSON TY3-I GAG-POL POLYPROTEIN"/>
    <property type="match status" value="1"/>
</dbReference>
<protein>
    <submittedName>
        <fullName evidence="11">Reverse transcriptase domain-containing protein</fullName>
    </submittedName>
</protein>
<dbReference type="PROSITE" id="PS50158">
    <property type="entry name" value="ZF_CCHC"/>
    <property type="match status" value="2"/>
</dbReference>
<dbReference type="EMBL" id="BKCJ010005577">
    <property type="protein sequence ID" value="GEU67504.1"/>
    <property type="molecule type" value="Genomic_DNA"/>
</dbReference>
<dbReference type="GO" id="GO:0004519">
    <property type="term" value="F:endonuclease activity"/>
    <property type="evidence" value="ECO:0007669"/>
    <property type="project" value="UniProtKB-KW"/>
</dbReference>
<dbReference type="InterPro" id="IPR036875">
    <property type="entry name" value="Znf_CCHC_sf"/>
</dbReference>
<evidence type="ECO:0000256" key="3">
    <source>
        <dbReference type="ARBA" id="ARBA00022695"/>
    </source>
</evidence>
<name>A0A6L2M4I0_TANCI</name>
<gene>
    <name evidence="11" type="ORF">Tci_039482</name>
</gene>
<dbReference type="GO" id="GO:0003964">
    <property type="term" value="F:RNA-directed DNA polymerase activity"/>
    <property type="evidence" value="ECO:0007669"/>
    <property type="project" value="UniProtKB-KW"/>
</dbReference>
<evidence type="ECO:0000313" key="11">
    <source>
        <dbReference type="EMBL" id="GEU67504.1"/>
    </source>
</evidence>
<feature type="domain" description="Reverse transcriptase" evidence="10">
    <location>
        <begin position="251"/>
        <end position="431"/>
    </location>
</feature>
<dbReference type="InterPro" id="IPR056924">
    <property type="entry name" value="SH3_Tf2-1"/>
</dbReference>
<evidence type="ECO:0000256" key="7">
    <source>
        <dbReference type="ARBA" id="ARBA00022918"/>
    </source>
</evidence>
<dbReference type="InterPro" id="IPR053134">
    <property type="entry name" value="RNA-dir_DNA_polymerase"/>
</dbReference>
<dbReference type="InterPro" id="IPR043502">
    <property type="entry name" value="DNA/RNA_pol_sf"/>
</dbReference>
<keyword evidence="8" id="KW-0863">Zinc-finger</keyword>
<dbReference type="SUPFAM" id="SSF53098">
    <property type="entry name" value="Ribonuclease H-like"/>
    <property type="match status" value="1"/>
</dbReference>
<evidence type="ECO:0000256" key="5">
    <source>
        <dbReference type="ARBA" id="ARBA00022759"/>
    </source>
</evidence>
<organism evidence="11">
    <name type="scientific">Tanacetum cinerariifolium</name>
    <name type="common">Dalmatian daisy</name>
    <name type="synonym">Chrysanthemum cinerariifolium</name>
    <dbReference type="NCBI Taxonomy" id="118510"/>
    <lineage>
        <taxon>Eukaryota</taxon>
        <taxon>Viridiplantae</taxon>
        <taxon>Streptophyta</taxon>
        <taxon>Embryophyta</taxon>
        <taxon>Tracheophyta</taxon>
        <taxon>Spermatophyta</taxon>
        <taxon>Magnoliopsida</taxon>
        <taxon>eudicotyledons</taxon>
        <taxon>Gunneridae</taxon>
        <taxon>Pentapetalae</taxon>
        <taxon>asterids</taxon>
        <taxon>campanulids</taxon>
        <taxon>Asterales</taxon>
        <taxon>Asteraceae</taxon>
        <taxon>Asteroideae</taxon>
        <taxon>Anthemideae</taxon>
        <taxon>Anthemidinae</taxon>
        <taxon>Tanacetum</taxon>
    </lineage>
</organism>
<dbReference type="GO" id="GO:0004190">
    <property type="term" value="F:aspartic-type endopeptidase activity"/>
    <property type="evidence" value="ECO:0007669"/>
    <property type="project" value="UniProtKB-KW"/>
</dbReference>
<dbReference type="PANTHER" id="PTHR24559:SF427">
    <property type="entry name" value="RNA-DIRECTED DNA POLYMERASE"/>
    <property type="match status" value="1"/>
</dbReference>
<dbReference type="Gene3D" id="3.10.10.10">
    <property type="entry name" value="HIV Type 1 Reverse Transcriptase, subunit A, domain 1"/>
    <property type="match status" value="1"/>
</dbReference>
<dbReference type="AlphaFoldDB" id="A0A6L2M4I0"/>
<evidence type="ECO:0000256" key="4">
    <source>
        <dbReference type="ARBA" id="ARBA00022722"/>
    </source>
</evidence>
<dbReference type="Gene3D" id="3.30.420.10">
    <property type="entry name" value="Ribonuclease H-like superfamily/Ribonuclease H"/>
    <property type="match status" value="1"/>
</dbReference>
<keyword evidence="8" id="KW-0479">Metal-binding</keyword>
<evidence type="ECO:0000256" key="6">
    <source>
        <dbReference type="ARBA" id="ARBA00022801"/>
    </source>
</evidence>
<dbReference type="Gene3D" id="3.30.70.270">
    <property type="match status" value="1"/>
</dbReference>
<dbReference type="InterPro" id="IPR012337">
    <property type="entry name" value="RNaseH-like_sf"/>
</dbReference>
<dbReference type="Pfam" id="PF00078">
    <property type="entry name" value="RVT_1"/>
    <property type="match status" value="1"/>
</dbReference>
<feature type="domain" description="CCHC-type" evidence="9">
    <location>
        <begin position="66"/>
        <end position="81"/>
    </location>
</feature>
<keyword evidence="3" id="KW-0548">Nucleotidyltransferase</keyword>
<dbReference type="Pfam" id="PF17921">
    <property type="entry name" value="Integrase_H2C2"/>
    <property type="match status" value="1"/>
</dbReference>
<sequence length="812" mass="93407">MDGNNERKGYVGSFLYYNKCRLHHEGLCTIRCGNCKKIGHQTRDCRVIVTPNTQGAAVGNQQGIVCYECGRPGNFRKDCPKMRSQNCENQTRNNTEGNGVTTKAYAIGGGGTNPDSNVVTGTFLLNNCYASMLFDSGADRSFVSATFSALLDFAPSTLDTSYDVELADGRVSETNIVLRGCTLGLLGHLFNIDLMPIELSSFDVIIGVDNLRRQVEFQIDLVLGAAPVARAPYRLAPVEMQELSTQLQELSDRGFIRPNSSPWGAPVLFVKKKYSSFRMCIDYHKVNKLTVKNRYPLLRIDDLFDQLKVYSKIDLRSGYHQLRVREEDIPKTAFRTRYGHYEFQVMPFGLTNAPAVFMDLMNRFCKLYLDRFVIVFIDDILIYSKNRKEHEGHLKLILNLLKEEELYAKFSKCEFWLSKAEAAFQLLKQNLCSAPILALPEGSENFVVYCDVLHKRLGAVLMQKEKVIAYASRQLKCVVFTDHKILQHILDHKELNMRQRRWLELNMYQDLKKLYWWLNIKAEIATYVSKCLTCAKVKIEYQKPSGLLVQPEIPQWKWENITMDFVTKLPKTAKSLNKALGTRLDMSTTYHPETDGQSERTIQTLENMLRACVLDFGKDRQFTSPEIVHETTEKIVQIKSRIQAARDRQKSYADVRQKPLEFQVGDKVMLKVSLWKGVTRFGKRGKLNPRYIGPFKISARVGTVAYRLKLPEQLSRVHSMFHVSKLKKCMVDEPLAIPLDEIQVDDKLNFIEKPVKIIDREVKRLKQSRIPIVKVRWNSRRGPEFTWEREDQMQKKYPHLFSNSALMANTTS</sequence>
<accession>A0A6L2M4I0</accession>
<keyword evidence="8" id="KW-0862">Zinc</keyword>
<dbReference type="SUPFAM" id="SSF57756">
    <property type="entry name" value="Retrovirus zinc finger-like domains"/>
    <property type="match status" value="1"/>
</dbReference>
<dbReference type="SMART" id="SM00343">
    <property type="entry name" value="ZnF_C2HC"/>
    <property type="match status" value="2"/>
</dbReference>
<dbReference type="Gene3D" id="1.10.340.70">
    <property type="match status" value="1"/>
</dbReference>
<dbReference type="InterPro" id="IPR001878">
    <property type="entry name" value="Znf_CCHC"/>
</dbReference>
<dbReference type="InterPro" id="IPR000477">
    <property type="entry name" value="RT_dom"/>
</dbReference>
<dbReference type="InterPro" id="IPR043128">
    <property type="entry name" value="Rev_trsase/Diguanyl_cyclase"/>
</dbReference>
<reference evidence="11" key="1">
    <citation type="journal article" date="2019" name="Sci. Rep.">
        <title>Draft genome of Tanacetum cinerariifolium, the natural source of mosquito coil.</title>
        <authorList>
            <person name="Yamashiro T."/>
            <person name="Shiraishi A."/>
            <person name="Satake H."/>
            <person name="Nakayama K."/>
        </authorList>
    </citation>
    <scope>NUCLEOTIDE SEQUENCE</scope>
</reference>
<dbReference type="Pfam" id="PF24626">
    <property type="entry name" value="SH3_Tf2-1"/>
    <property type="match status" value="1"/>
</dbReference>
<dbReference type="CDD" id="cd01647">
    <property type="entry name" value="RT_LTR"/>
    <property type="match status" value="1"/>
</dbReference>
<dbReference type="Gene3D" id="4.10.60.10">
    <property type="entry name" value="Zinc finger, CCHC-type"/>
    <property type="match status" value="1"/>
</dbReference>
<proteinExistence type="predicted"/>
<dbReference type="SUPFAM" id="SSF56672">
    <property type="entry name" value="DNA/RNA polymerases"/>
    <property type="match status" value="1"/>
</dbReference>
<feature type="domain" description="CCHC-type" evidence="9">
    <location>
        <begin position="31"/>
        <end position="46"/>
    </location>
</feature>
<dbReference type="Gene3D" id="2.40.70.10">
    <property type="entry name" value="Acid Proteases"/>
    <property type="match status" value="1"/>
</dbReference>
<evidence type="ECO:0000259" key="10">
    <source>
        <dbReference type="PROSITE" id="PS50878"/>
    </source>
</evidence>
<dbReference type="InterPro" id="IPR041588">
    <property type="entry name" value="Integrase_H2C2"/>
</dbReference>
<dbReference type="GO" id="GO:0008270">
    <property type="term" value="F:zinc ion binding"/>
    <property type="evidence" value="ECO:0007669"/>
    <property type="project" value="UniProtKB-KW"/>
</dbReference>
<dbReference type="GO" id="GO:0003677">
    <property type="term" value="F:DNA binding"/>
    <property type="evidence" value="ECO:0007669"/>
    <property type="project" value="UniProtKB-KW"/>
</dbReference>
<evidence type="ECO:0000256" key="2">
    <source>
        <dbReference type="ARBA" id="ARBA00022679"/>
    </source>
</evidence>
<keyword evidence="6" id="KW-0378">Hydrolase</keyword>
<dbReference type="Pfam" id="PF08284">
    <property type="entry name" value="RVP_2"/>
    <property type="match status" value="1"/>
</dbReference>
<dbReference type="SUPFAM" id="SSF50630">
    <property type="entry name" value="Acid proteases"/>
    <property type="match status" value="1"/>
</dbReference>
<keyword evidence="5" id="KW-0255">Endonuclease</keyword>
<evidence type="ECO:0000256" key="8">
    <source>
        <dbReference type="PROSITE-ProRule" id="PRU00047"/>
    </source>
</evidence>
<dbReference type="InterPro" id="IPR036397">
    <property type="entry name" value="RNaseH_sf"/>
</dbReference>
<keyword evidence="1" id="KW-0645">Protease</keyword>
<dbReference type="CDD" id="cd00303">
    <property type="entry name" value="retropepsin_like"/>
    <property type="match status" value="1"/>
</dbReference>
<dbReference type="GO" id="GO:0006508">
    <property type="term" value="P:proteolysis"/>
    <property type="evidence" value="ECO:0007669"/>
    <property type="project" value="UniProtKB-KW"/>
</dbReference>
<dbReference type="InterPro" id="IPR021109">
    <property type="entry name" value="Peptidase_aspartic_dom_sf"/>
</dbReference>
<keyword evidence="4" id="KW-0540">Nuclease</keyword>